<dbReference type="InterPro" id="IPR013780">
    <property type="entry name" value="Glyco_hydro_b"/>
</dbReference>
<dbReference type="SUPFAM" id="SSF88688">
    <property type="entry name" value="Families 57/38 glycoside transferase middle domain"/>
    <property type="match status" value="1"/>
</dbReference>
<dbReference type="Pfam" id="PF09261">
    <property type="entry name" value="Alpha-mann_mid"/>
    <property type="match status" value="1"/>
</dbReference>
<dbReference type="InterPro" id="IPR015341">
    <property type="entry name" value="Glyco_hydro_38_cen"/>
</dbReference>
<dbReference type="InterPro" id="IPR037094">
    <property type="entry name" value="Glyco_hydro_38_cen_sf"/>
</dbReference>
<reference evidence="9 10" key="1">
    <citation type="submission" date="2024-03" db="EMBL/GenBank/DDBJ databases">
        <title>The Acrasis kona genome and developmental transcriptomes reveal deep origins of eukaryotic multicellular pathways.</title>
        <authorList>
            <person name="Sheikh S."/>
            <person name="Fu C.-J."/>
            <person name="Brown M.W."/>
            <person name="Baldauf S.L."/>
        </authorList>
    </citation>
    <scope>NUCLEOTIDE SEQUENCE [LARGE SCALE GENOMIC DNA]</scope>
    <source>
        <strain evidence="9 10">ATCC MYA-3509</strain>
    </source>
</reference>
<feature type="chain" id="PRO_5043109519" description="Alpha-mannosidase" evidence="7">
    <location>
        <begin position="20"/>
        <end position="908"/>
    </location>
</feature>
<dbReference type="AlphaFoldDB" id="A0AAW2ZFS8"/>
<dbReference type="PANTHER" id="PTHR11607:SF3">
    <property type="entry name" value="LYSOSOMAL ALPHA-MANNOSIDASE"/>
    <property type="match status" value="1"/>
</dbReference>
<dbReference type="GO" id="GO:0046872">
    <property type="term" value="F:metal ion binding"/>
    <property type="evidence" value="ECO:0007669"/>
    <property type="project" value="UniProtKB-KW"/>
</dbReference>
<dbReference type="EMBL" id="JAOPGA020001347">
    <property type="protein sequence ID" value="KAL0487514.1"/>
    <property type="molecule type" value="Genomic_DNA"/>
</dbReference>
<sequence length="908" mass="104310">MRSVSYLVILIAVVALAFAAPIKVHVVPHSHCDPGWIKTFEEYFTDVQHILSSVTENLYAHPERKFIWAETSFFHRWWTSTTAELQSKFKTILDRGQIEFVNGGWVMHDEAVTTFGADITQTTLGHQYLANLFGEKGRVRVGWSIDPFGLSQATAAMNKDFGYDYYVINRASWDGPGSRRDRRAKQEMEFLWKDEVTDKSIFTHLLYEHYGTFNGFHFEPTLFEYSPPVTSENVHERAQVFVDLIKNKFKPAYRTNHILFPLGDDMNYQNSSINFNNMTMLMDHVNANKDQYGIECVYSTLSEYFDSIQSPTQQWPTFSGEFFPYMEDEFKAWTGYYTSRPALKDHARIGERTARTTETLYTLANMANVMSHEPTRYQHLFSLRSANGLVQHHDAITGTEAEGALQDYHERLRKGIQENLIVDSEAISKLLGWNSIKMLTKQEPSYLRKLDQGDVVPIILFNSLAWDRTQIISMVTNRISFQVTDQQNTTYPTQVTPLEDDSIEISLRVKVPALGLKSLLLRVVNPTTHNQHLNQEASTEPIKTLSNENYNILIDPHSGGLIMVHNKLRDVSSKLDVQLRNYIPNTDGAHGQQSNPYIFRNIQQEAVPLNEQTSVKFASGPMYDQVTIKSQTLTQRMRLHKKSGSESNYFELAYRLGTLQPSTELIARFKSQNFDNEGTWQTDSNAWRSVQRKRTNEPHREEEKLWPVANNYYPMQYVASMKSTNKNEFTFLSNSSRGCASLSNDAIELMLHRRITNLTGLNIPLDDKAVSYMSLRVKLDVAEKSNNVQADAIEHNFPVEMYFVEDLKQAVGVTAREISLIKCNVPRNVHLQSLEPHVLRNVGERTLMRWRNLDEHKSSPVDVQLDDCFNVKELYETGLSGINLSKQEQRKVTLATSQTRTFIANIEK</sequence>
<evidence type="ECO:0000256" key="1">
    <source>
        <dbReference type="ARBA" id="ARBA00009792"/>
    </source>
</evidence>
<dbReference type="GO" id="GO:0005764">
    <property type="term" value="C:lysosome"/>
    <property type="evidence" value="ECO:0007669"/>
    <property type="project" value="TreeGrafter"/>
</dbReference>
<dbReference type="Gene3D" id="1.20.1270.50">
    <property type="entry name" value="Glycoside hydrolase family 38, central domain"/>
    <property type="match status" value="1"/>
</dbReference>
<dbReference type="GO" id="GO:0004559">
    <property type="term" value="F:alpha-mannosidase activity"/>
    <property type="evidence" value="ECO:0007669"/>
    <property type="project" value="InterPro"/>
</dbReference>
<evidence type="ECO:0000256" key="3">
    <source>
        <dbReference type="ARBA" id="ARBA00022801"/>
    </source>
</evidence>
<dbReference type="EC" id="3.2.1.-" evidence="7"/>
<dbReference type="Pfam" id="PF01074">
    <property type="entry name" value="Glyco_hydro_38N"/>
    <property type="match status" value="1"/>
</dbReference>
<name>A0AAW2ZFS8_9EUKA</name>
<dbReference type="Gene3D" id="3.20.110.10">
    <property type="entry name" value="Glycoside hydrolase 38, N terminal domain"/>
    <property type="match status" value="1"/>
</dbReference>
<protein>
    <recommendedName>
        <fullName evidence="7">Alpha-mannosidase</fullName>
        <ecNumber evidence="7">3.2.1.-</ecNumber>
    </recommendedName>
</protein>
<comment type="caution">
    <text evidence="9">The sequence shown here is derived from an EMBL/GenBank/DDBJ whole genome shotgun (WGS) entry which is preliminary data.</text>
</comment>
<dbReference type="GO" id="GO:0030246">
    <property type="term" value="F:carbohydrate binding"/>
    <property type="evidence" value="ECO:0007669"/>
    <property type="project" value="InterPro"/>
</dbReference>
<dbReference type="GO" id="GO:0006013">
    <property type="term" value="P:mannose metabolic process"/>
    <property type="evidence" value="ECO:0007669"/>
    <property type="project" value="InterPro"/>
</dbReference>
<keyword evidence="10" id="KW-1185">Reference proteome</keyword>
<dbReference type="PANTHER" id="PTHR11607">
    <property type="entry name" value="ALPHA-MANNOSIDASE"/>
    <property type="match status" value="1"/>
</dbReference>
<evidence type="ECO:0000256" key="2">
    <source>
        <dbReference type="ARBA" id="ARBA00022723"/>
    </source>
</evidence>
<accession>A0AAW2ZFS8</accession>
<keyword evidence="4 7" id="KW-0862">Zinc</keyword>
<dbReference type="CDD" id="cd00451">
    <property type="entry name" value="GH38N_AMII_euk"/>
    <property type="match status" value="1"/>
</dbReference>
<comment type="similarity">
    <text evidence="1 7">Belongs to the glycosyl hydrolase 38 family.</text>
</comment>
<evidence type="ECO:0000313" key="10">
    <source>
        <dbReference type="Proteomes" id="UP001431209"/>
    </source>
</evidence>
<dbReference type="Gene3D" id="2.60.40.1180">
    <property type="entry name" value="Golgi alpha-mannosidase II"/>
    <property type="match status" value="1"/>
</dbReference>
<evidence type="ECO:0000256" key="6">
    <source>
        <dbReference type="ARBA" id="ARBA00023295"/>
    </source>
</evidence>
<dbReference type="InterPro" id="IPR028995">
    <property type="entry name" value="Glyco_hydro_57/38_cen_sf"/>
</dbReference>
<keyword evidence="5" id="KW-1015">Disulfide bond</keyword>
<keyword evidence="6 7" id="KW-0326">Glycosidase</keyword>
<feature type="signal peptide" evidence="7">
    <location>
        <begin position="1"/>
        <end position="19"/>
    </location>
</feature>
<keyword evidence="7" id="KW-0732">Signal</keyword>
<dbReference type="SUPFAM" id="SSF88713">
    <property type="entry name" value="Glycoside hydrolase/deacetylase"/>
    <property type="match status" value="1"/>
</dbReference>
<comment type="cofactor">
    <cofactor evidence="7">
        <name>Zn(2+)</name>
        <dbReference type="ChEBI" id="CHEBI:29105"/>
    </cofactor>
    <text evidence="7">Binds 1 zinc ion per subunit.</text>
</comment>
<keyword evidence="2 7" id="KW-0479">Metal-binding</keyword>
<dbReference type="SUPFAM" id="SSF74650">
    <property type="entry name" value="Galactose mutarotase-like"/>
    <property type="match status" value="1"/>
</dbReference>
<evidence type="ECO:0000256" key="7">
    <source>
        <dbReference type="RuleBase" id="RU361199"/>
    </source>
</evidence>
<dbReference type="InterPro" id="IPR011330">
    <property type="entry name" value="Glyco_hydro/deAcase_b/a-brl"/>
</dbReference>
<dbReference type="InterPro" id="IPR011013">
    <property type="entry name" value="Gal_mutarotase_sf_dom"/>
</dbReference>
<evidence type="ECO:0000313" key="9">
    <source>
        <dbReference type="EMBL" id="KAL0487514.1"/>
    </source>
</evidence>
<dbReference type="Pfam" id="PF07748">
    <property type="entry name" value="Glyco_hydro_38C"/>
    <property type="match status" value="1"/>
</dbReference>
<proteinExistence type="inferred from homology"/>
<dbReference type="SMART" id="SM00872">
    <property type="entry name" value="Alpha-mann_mid"/>
    <property type="match status" value="1"/>
</dbReference>
<feature type="domain" description="Glycoside hydrolase family 38 central" evidence="8">
    <location>
        <begin position="331"/>
        <end position="412"/>
    </location>
</feature>
<evidence type="ECO:0000256" key="4">
    <source>
        <dbReference type="ARBA" id="ARBA00022833"/>
    </source>
</evidence>
<dbReference type="InterPro" id="IPR050843">
    <property type="entry name" value="Glycosyl_Hydrlase_38"/>
</dbReference>
<evidence type="ECO:0000256" key="5">
    <source>
        <dbReference type="ARBA" id="ARBA00023157"/>
    </source>
</evidence>
<dbReference type="InterPro" id="IPR000602">
    <property type="entry name" value="Glyco_hydro_38_N"/>
</dbReference>
<dbReference type="Gene3D" id="2.70.98.30">
    <property type="entry name" value="Golgi alpha-mannosidase II, domain 4"/>
    <property type="match status" value="1"/>
</dbReference>
<keyword evidence="3 7" id="KW-0378">Hydrolase</keyword>
<dbReference type="Proteomes" id="UP001431209">
    <property type="component" value="Unassembled WGS sequence"/>
</dbReference>
<gene>
    <name evidence="9" type="ORF">AKO1_008652</name>
</gene>
<dbReference type="InterPro" id="IPR011682">
    <property type="entry name" value="Glyco_hydro_38_C"/>
</dbReference>
<evidence type="ECO:0000259" key="8">
    <source>
        <dbReference type="SMART" id="SM00872"/>
    </source>
</evidence>
<dbReference type="InterPro" id="IPR027291">
    <property type="entry name" value="Glyco_hydro_38_N_sf"/>
</dbReference>
<organism evidence="9 10">
    <name type="scientific">Acrasis kona</name>
    <dbReference type="NCBI Taxonomy" id="1008807"/>
    <lineage>
        <taxon>Eukaryota</taxon>
        <taxon>Discoba</taxon>
        <taxon>Heterolobosea</taxon>
        <taxon>Tetramitia</taxon>
        <taxon>Eutetramitia</taxon>
        <taxon>Acrasidae</taxon>
        <taxon>Acrasis</taxon>
    </lineage>
</organism>